<reference evidence="2" key="1">
    <citation type="submission" date="2022-05" db="EMBL/GenBank/DDBJ databases">
        <authorList>
            <person name="Colautti A."/>
            <person name="Iacumin L."/>
        </authorList>
    </citation>
    <scope>NUCLEOTIDE SEQUENCE</scope>
    <source>
        <strain evidence="2">SK 55</strain>
    </source>
</reference>
<evidence type="ECO:0000313" key="2">
    <source>
        <dbReference type="EMBL" id="MCZ8536162.1"/>
    </source>
</evidence>
<evidence type="ECO:0000259" key="1">
    <source>
        <dbReference type="PROSITE" id="PS50965"/>
    </source>
</evidence>
<accession>A0A9X3RD92</accession>
<dbReference type="Pfam" id="PF08378">
    <property type="entry name" value="NERD"/>
    <property type="match status" value="1"/>
</dbReference>
<evidence type="ECO:0000313" key="3">
    <source>
        <dbReference type="Proteomes" id="UP001152173"/>
    </source>
</evidence>
<sequence>MCLHSRAGESKITESEYRTTKAGFAGEEKVIQFLVEARLSKETRIFRNVFIDGTQVDIVVVNPRFVCILEVKNMTGELFFSVHNKQFYRLNGEGKKEGMRNPELQLQRAVKVLQRRLHSKEVDVRVRGIIVLASRSGIVVEAPHLFPVIPIDALTDLLEKMESSSKELFNSEDLKIMRKLMKGNRVKVEDSQLFERLNLDGRKLRCGVRCTECFHIGMVRTYSTWLCERCGYRDKDAHLATLQEYQLLFGREISSKELKWWLGIEDRFLSLRILNHAHESYQFGPKNRVYILKFEPYRLERFLVSEMRKR</sequence>
<keyword evidence="3" id="KW-1185">Reference proteome</keyword>
<dbReference type="AlphaFoldDB" id="A0A9X3RD92"/>
<gene>
    <name evidence="2" type="ORF">M9R32_03005</name>
</gene>
<protein>
    <submittedName>
        <fullName evidence="2">NERD domain-containing protein</fullName>
    </submittedName>
</protein>
<proteinExistence type="predicted"/>
<feature type="domain" description="NERD" evidence="1">
    <location>
        <begin position="22"/>
        <end position="136"/>
    </location>
</feature>
<organism evidence="2 3">
    <name type="scientific">Paenisporosarcina quisquiliarum</name>
    <dbReference type="NCBI Taxonomy" id="365346"/>
    <lineage>
        <taxon>Bacteria</taxon>
        <taxon>Bacillati</taxon>
        <taxon>Bacillota</taxon>
        <taxon>Bacilli</taxon>
        <taxon>Bacillales</taxon>
        <taxon>Caryophanaceae</taxon>
        <taxon>Paenisporosarcina</taxon>
    </lineage>
</organism>
<dbReference type="Proteomes" id="UP001152173">
    <property type="component" value="Unassembled WGS sequence"/>
</dbReference>
<dbReference type="InterPro" id="IPR011528">
    <property type="entry name" value="NERD"/>
</dbReference>
<dbReference type="EMBL" id="JAMKBJ010000002">
    <property type="protein sequence ID" value="MCZ8536162.1"/>
    <property type="molecule type" value="Genomic_DNA"/>
</dbReference>
<dbReference type="RefSeq" id="WP_269925268.1">
    <property type="nucleotide sequence ID" value="NZ_JAMKBJ010000002.1"/>
</dbReference>
<comment type="caution">
    <text evidence="2">The sequence shown here is derived from an EMBL/GenBank/DDBJ whole genome shotgun (WGS) entry which is preliminary data.</text>
</comment>
<dbReference type="PROSITE" id="PS50965">
    <property type="entry name" value="NERD"/>
    <property type="match status" value="1"/>
</dbReference>
<name>A0A9X3RD92_9BACL</name>